<name>E9M5P2_9GAMA</name>
<dbReference type="Proteomes" id="UP000134313">
    <property type="component" value="Segment"/>
</dbReference>
<dbReference type="Proteomes" id="UP000164320">
    <property type="component" value="Genome"/>
</dbReference>
<feature type="compositionally biased region" description="Polar residues" evidence="1">
    <location>
        <begin position="360"/>
        <end position="369"/>
    </location>
</feature>
<evidence type="ECO:0000256" key="1">
    <source>
        <dbReference type="SAM" id="MobiDB-lite"/>
    </source>
</evidence>
<accession>E9M5P2</accession>
<organism evidence="2 4">
    <name type="scientific">Cricetid gammaherpesvirus 2</name>
    <dbReference type="NCBI Taxonomy" id="1605972"/>
    <lineage>
        <taxon>Viruses</taxon>
        <taxon>Duplodnaviria</taxon>
        <taxon>Heunggongvirae</taxon>
        <taxon>Peploviricota</taxon>
        <taxon>Herviviricetes</taxon>
        <taxon>Herpesvirales</taxon>
        <taxon>Orthoherpesviridae</taxon>
        <taxon>Gammaherpesvirinae</taxon>
        <taxon>Rhadinovirus</taxon>
        <taxon>Rhadinovirus cricetidgamma2</taxon>
    </lineage>
</organism>
<dbReference type="GeneID" id="10192250"/>
<dbReference type="EMBL" id="HQ698924">
    <property type="protein sequence ID" value="ADW24482.1"/>
    <property type="molecule type" value="Genomic_DNA"/>
</dbReference>
<dbReference type="KEGG" id="vg:10192250"/>
<evidence type="ECO:0000313" key="3">
    <source>
        <dbReference type="EMBL" id="ADW24482.1"/>
    </source>
</evidence>
<reference evidence="4 5" key="1">
    <citation type="journal article" date="2011" name="J. Virol.">
        <title>Identification and sequencing of a novel rodent gammaherpesvirus that establishes acute and latent infection in laboratory mice.</title>
        <authorList>
            <person name="Loh J."/>
            <person name="Zhao G."/>
            <person name="Nelson C.A."/>
            <person name="Coder P."/>
            <person name="Droit L."/>
            <person name="Handley S.A."/>
            <person name="Johnson L.S."/>
            <person name="Vachharajani P."/>
            <person name="Guzman H."/>
            <person name="Tesh R.B."/>
            <person name="Wang D."/>
            <person name="Fremont D.H."/>
            <person name="Virgin H.W."/>
        </authorList>
    </citation>
    <scope>NUCLEOTIDE SEQUENCE [LARGE SCALE GENOMIC DNA]</scope>
</reference>
<dbReference type="EMBL" id="HQ221963">
    <property type="protein sequence ID" value="ADW24400.1"/>
    <property type="molecule type" value="Genomic_DNA"/>
</dbReference>
<gene>
    <name evidence="3" type="ORF">RHVP-L.59</name>
    <name evidence="2" type="ORF">RHVP.59</name>
</gene>
<dbReference type="RefSeq" id="YP_004207895.1">
    <property type="nucleotide sequence ID" value="NC_015049.1"/>
</dbReference>
<dbReference type="Gene3D" id="3.70.10.10">
    <property type="match status" value="1"/>
</dbReference>
<dbReference type="OrthoDB" id="9431at10239"/>
<keyword evidence="4" id="KW-1185">Reference proteome</keyword>
<proteinExistence type="predicted"/>
<evidence type="ECO:0000313" key="5">
    <source>
        <dbReference type="Proteomes" id="UP000164320"/>
    </source>
</evidence>
<evidence type="ECO:0000313" key="2">
    <source>
        <dbReference type="EMBL" id="ADW24400.1"/>
    </source>
</evidence>
<protein>
    <submittedName>
        <fullName evidence="2">DNA replication protein</fullName>
    </submittedName>
</protein>
<feature type="region of interest" description="Disordered" evidence="1">
    <location>
        <begin position="293"/>
        <end position="421"/>
    </location>
</feature>
<feature type="compositionally biased region" description="Acidic residues" evidence="1">
    <location>
        <begin position="337"/>
        <end position="346"/>
    </location>
</feature>
<dbReference type="InterPro" id="IPR007013">
    <property type="entry name" value="DNA_pol_proc_fac_herpes"/>
</dbReference>
<feature type="compositionally biased region" description="Basic and acidic residues" evidence="1">
    <location>
        <begin position="293"/>
        <end position="307"/>
    </location>
</feature>
<evidence type="ECO:0000313" key="4">
    <source>
        <dbReference type="Proteomes" id="UP000134313"/>
    </source>
</evidence>
<sequence>MQRTFEINTATLAAVAKVYNHVKGSACNDGAIQVSGCADNLNLTYVGAVGPGGVLRLDILDAVRQQYPCELETPQPCLFSFLNRTCLGRDFSHAGQMFGPQLKSMTLSFYTREETQYVESKFVYDETSKTVHTSAISNLHLPAIRQLGSGQLVGTIFLTTKTTMAMIKWLKESVATIQENIKICLNEVLNIMVISTQKGSKTFEYAPRNLVGESVPPKKGKGGTKMCDYGEVMEDLETWVNGHSFIRALHICKIPGMCLPALKFHSSGILDVAGENISPASKFSLLVSVVKTDHSEDQPVPKPESEAKPLTPGSSEEGPVPRHSQQRTHARPLSDLSSDESSDEECSGVASATPACRGASSGSNQHQPTPLSPVAEEASQPQTPKRCLLQQDVPSAPLKRKPHRPAKLDIKKPRLKFNPLV</sequence>
<dbReference type="Pfam" id="PF04929">
    <property type="entry name" value="Herpes_DNAp_acc"/>
    <property type="match status" value="1"/>
</dbReference>